<dbReference type="OrthoDB" id="6446140at2"/>
<reference evidence="1" key="1">
    <citation type="submission" date="2016-10" db="EMBL/GenBank/DDBJ databases">
        <authorList>
            <person name="Varghese N."/>
            <person name="Submissions S."/>
        </authorList>
    </citation>
    <scope>NUCLEOTIDE SEQUENCE [LARGE SCALE GENOMIC DNA]</scope>
    <source>
        <strain evidence="1">LMG 25555</strain>
    </source>
</reference>
<organism evidence="1 2">
    <name type="scientific">Pseudomonas deceptionensis</name>
    <dbReference type="NCBI Taxonomy" id="882211"/>
    <lineage>
        <taxon>Bacteria</taxon>
        <taxon>Pseudomonadati</taxon>
        <taxon>Pseudomonadota</taxon>
        <taxon>Gammaproteobacteria</taxon>
        <taxon>Pseudomonadales</taxon>
        <taxon>Pseudomonadaceae</taxon>
        <taxon>Pseudomonas</taxon>
    </lineage>
</organism>
<evidence type="ECO:0000313" key="2">
    <source>
        <dbReference type="Proteomes" id="UP000183613"/>
    </source>
</evidence>
<dbReference type="Gene3D" id="1.10.260.40">
    <property type="entry name" value="lambda repressor-like DNA-binding domains"/>
    <property type="match status" value="1"/>
</dbReference>
<dbReference type="RefSeq" id="WP_074836787.1">
    <property type="nucleotide sequence ID" value="NZ_FNUD01000002.1"/>
</dbReference>
<name>A0A1H5MND2_PSEDM</name>
<dbReference type="SUPFAM" id="SSF47413">
    <property type="entry name" value="lambda repressor-like DNA-binding domains"/>
    <property type="match status" value="1"/>
</dbReference>
<protein>
    <submittedName>
        <fullName evidence="1">Antitoxin of toxin-antitoxin system, YdaS/YdaT</fullName>
    </submittedName>
</protein>
<dbReference type="GO" id="GO:0003677">
    <property type="term" value="F:DNA binding"/>
    <property type="evidence" value="ECO:0007669"/>
    <property type="project" value="InterPro"/>
</dbReference>
<sequence length="73" mass="7846">MTPAQAAREAARIVGSQTDLAKRLTVSAPTVSQWCSGDRPIPPPRALQIEALTKGQVKRGDLCPSFPWSEMVA</sequence>
<dbReference type="InterPro" id="IPR010982">
    <property type="entry name" value="Lambda_DNA-bd_dom_sf"/>
</dbReference>
<accession>A0A1H5MND2</accession>
<dbReference type="CDD" id="cd00093">
    <property type="entry name" value="HTH_XRE"/>
    <property type="match status" value="1"/>
</dbReference>
<dbReference type="InterPro" id="IPR001387">
    <property type="entry name" value="Cro/C1-type_HTH"/>
</dbReference>
<evidence type="ECO:0000313" key="1">
    <source>
        <dbReference type="EMBL" id="SEE90905.1"/>
    </source>
</evidence>
<dbReference type="InterPro" id="IPR031856">
    <property type="entry name" value="YdaS_toxin-like"/>
</dbReference>
<comment type="caution">
    <text evidence="1">The sequence shown here is derived from an EMBL/GenBank/DDBJ whole genome shotgun (WGS) entry which is preliminary data.</text>
</comment>
<proteinExistence type="predicted"/>
<dbReference type="Pfam" id="PF15943">
    <property type="entry name" value="YdaS_toxin"/>
    <property type="match status" value="1"/>
</dbReference>
<dbReference type="EMBL" id="FNUD01000002">
    <property type="protein sequence ID" value="SEE90905.1"/>
    <property type="molecule type" value="Genomic_DNA"/>
</dbReference>
<keyword evidence="2" id="KW-1185">Reference proteome</keyword>
<dbReference type="AlphaFoldDB" id="A0A1H5MND2"/>
<dbReference type="Proteomes" id="UP000183613">
    <property type="component" value="Unassembled WGS sequence"/>
</dbReference>
<gene>
    <name evidence="1" type="ORF">SAMN04489800_2769</name>
</gene>